<evidence type="ECO:0000256" key="6">
    <source>
        <dbReference type="ARBA" id="ARBA00023004"/>
    </source>
</evidence>
<keyword evidence="11" id="KW-1185">Reference proteome</keyword>
<evidence type="ECO:0000256" key="3">
    <source>
        <dbReference type="ARBA" id="ARBA00022617"/>
    </source>
</evidence>
<name>A0A2I1C125_ASPN1</name>
<keyword evidence="6 8" id="KW-0408">Iron</keyword>
<keyword evidence="4 8" id="KW-0479">Metal-binding</keyword>
<dbReference type="GO" id="GO:0005506">
    <property type="term" value="F:iron ion binding"/>
    <property type="evidence" value="ECO:0007669"/>
    <property type="project" value="InterPro"/>
</dbReference>
<dbReference type="PANTHER" id="PTHR46206">
    <property type="entry name" value="CYTOCHROME P450"/>
    <property type="match status" value="1"/>
</dbReference>
<feature type="binding site" description="axial binding residue" evidence="8">
    <location>
        <position position="423"/>
    </location>
    <ligand>
        <name>heme</name>
        <dbReference type="ChEBI" id="CHEBI:30413"/>
    </ligand>
    <ligandPart>
        <name>Fe</name>
        <dbReference type="ChEBI" id="CHEBI:18248"/>
    </ligandPart>
</feature>
<keyword evidence="3 8" id="KW-0349">Heme</keyword>
<dbReference type="Gene3D" id="1.10.630.10">
    <property type="entry name" value="Cytochrome P450"/>
    <property type="match status" value="1"/>
</dbReference>
<dbReference type="EMBL" id="MSZS01000007">
    <property type="protein sequence ID" value="PKX91281.1"/>
    <property type="molecule type" value="Genomic_DNA"/>
</dbReference>
<dbReference type="RefSeq" id="XP_024679876.1">
    <property type="nucleotide sequence ID" value="XM_024830260.1"/>
</dbReference>
<evidence type="ECO:0000256" key="9">
    <source>
        <dbReference type="SAM" id="Phobius"/>
    </source>
</evidence>
<dbReference type="CDD" id="cd11041">
    <property type="entry name" value="CYP503A1-like"/>
    <property type="match status" value="1"/>
</dbReference>
<comment type="caution">
    <text evidence="10">The sequence shown here is derived from an EMBL/GenBank/DDBJ whole genome shotgun (WGS) entry which is preliminary data.</text>
</comment>
<dbReference type="PANTHER" id="PTHR46206:SF2">
    <property type="entry name" value="CYTOCHROME P450 MONOOXYGENASE AUSG-RELATED"/>
    <property type="match status" value="1"/>
</dbReference>
<evidence type="ECO:0000256" key="7">
    <source>
        <dbReference type="ARBA" id="ARBA00023033"/>
    </source>
</evidence>
<evidence type="ECO:0000256" key="1">
    <source>
        <dbReference type="ARBA" id="ARBA00001971"/>
    </source>
</evidence>
<keyword evidence="7" id="KW-0503">Monooxygenase</keyword>
<dbReference type="GO" id="GO:0016705">
    <property type="term" value="F:oxidoreductase activity, acting on paired donors, with incorporation or reduction of molecular oxygen"/>
    <property type="evidence" value="ECO:0007669"/>
    <property type="project" value="InterPro"/>
</dbReference>
<dbReference type="GO" id="GO:0019748">
    <property type="term" value="P:secondary metabolic process"/>
    <property type="evidence" value="ECO:0007669"/>
    <property type="project" value="UniProtKB-ARBA"/>
</dbReference>
<keyword evidence="5" id="KW-0560">Oxidoreductase</keyword>
<dbReference type="SUPFAM" id="SSF48264">
    <property type="entry name" value="Cytochrome P450"/>
    <property type="match status" value="1"/>
</dbReference>
<proteinExistence type="inferred from homology"/>
<sequence>MDNYTGDALFPLGFLAIGVLAAALLLFRRDDELPLRNDKAPTELFYTNAKKRFSNAAADMLESGFGKARKTFLLMTDYGPRYIVPPEYAQDLQNHRSITGNGIIDENFHSDIPGLEIFKMDSYNGRLLRSVIRKKLKGIPLDVDWHEIGVTDTILELIARVTTRVFWGEQLSLNKAWLRIIPEYTRTAIMAAEQLHFWPKSLRPLVHWSLPIFRKLRSVLAETRSLLGVVLEKRKETPGMRTEGNPDFLTLVEWLDELSAGKEYDPALIHLAFFSVSLHTATDMLSQVVYDICGREQLVHQLRDEITSIISQDGGLVKGSLEKLKLLDSVMKESQRLKPAAIVGMQRKAKEDFHLPDGTRIAKGRQLMVPVHRMWDDSIYPNAQEFVPDRFLKLRQIPGQEDLHQCVSTNPAHMGFGYGAYACPGRFFAVHEIKIVLCHLLLKYDMKLVNGRPTPQKHGVMFAANMLGRISIRRRQEISI</sequence>
<evidence type="ECO:0000256" key="5">
    <source>
        <dbReference type="ARBA" id="ARBA00023002"/>
    </source>
</evidence>
<dbReference type="Pfam" id="PF00067">
    <property type="entry name" value="p450"/>
    <property type="match status" value="1"/>
</dbReference>
<evidence type="ECO:0000256" key="8">
    <source>
        <dbReference type="PIRSR" id="PIRSR602403-1"/>
    </source>
</evidence>
<dbReference type="PRINTS" id="PR00465">
    <property type="entry name" value="EP450IV"/>
</dbReference>
<dbReference type="Proteomes" id="UP000234474">
    <property type="component" value="Unassembled WGS sequence"/>
</dbReference>
<dbReference type="AlphaFoldDB" id="A0A2I1C125"/>
<dbReference type="GeneID" id="36537586"/>
<dbReference type="OMA" id="EMFENDH"/>
<dbReference type="OrthoDB" id="1844152at2759"/>
<evidence type="ECO:0000313" key="10">
    <source>
        <dbReference type="EMBL" id="PKX91281.1"/>
    </source>
</evidence>
<dbReference type="InterPro" id="IPR002403">
    <property type="entry name" value="Cyt_P450_E_grp-IV"/>
</dbReference>
<evidence type="ECO:0000256" key="4">
    <source>
        <dbReference type="ARBA" id="ARBA00022723"/>
    </source>
</evidence>
<protein>
    <submittedName>
        <fullName evidence="10">Cytochrome P450</fullName>
    </submittedName>
</protein>
<dbReference type="InterPro" id="IPR036396">
    <property type="entry name" value="Cyt_P450_sf"/>
</dbReference>
<accession>A0A2I1C125</accession>
<organism evidence="10 11">
    <name type="scientific">Aspergillus novofumigatus (strain IBT 16806)</name>
    <dbReference type="NCBI Taxonomy" id="1392255"/>
    <lineage>
        <taxon>Eukaryota</taxon>
        <taxon>Fungi</taxon>
        <taxon>Dikarya</taxon>
        <taxon>Ascomycota</taxon>
        <taxon>Pezizomycotina</taxon>
        <taxon>Eurotiomycetes</taxon>
        <taxon>Eurotiomycetidae</taxon>
        <taxon>Eurotiales</taxon>
        <taxon>Aspergillaceae</taxon>
        <taxon>Aspergillus</taxon>
        <taxon>Aspergillus subgen. Fumigati</taxon>
    </lineage>
</organism>
<keyword evidence="9" id="KW-0812">Transmembrane</keyword>
<keyword evidence="9" id="KW-1133">Transmembrane helix</keyword>
<evidence type="ECO:0000313" key="11">
    <source>
        <dbReference type="Proteomes" id="UP000234474"/>
    </source>
</evidence>
<evidence type="ECO:0000256" key="2">
    <source>
        <dbReference type="ARBA" id="ARBA00010617"/>
    </source>
</evidence>
<dbReference type="VEuPathDB" id="FungiDB:P174DRAFT_463396"/>
<gene>
    <name evidence="10" type="ORF">P174DRAFT_463396</name>
</gene>
<comment type="cofactor">
    <cofactor evidence="1 8">
        <name>heme</name>
        <dbReference type="ChEBI" id="CHEBI:30413"/>
    </cofactor>
</comment>
<reference evidence="11" key="1">
    <citation type="journal article" date="2018" name="Proc. Natl. Acad. Sci. U.S.A.">
        <title>Linking secondary metabolites to gene clusters through genome sequencing of six diverse Aspergillus species.</title>
        <authorList>
            <person name="Kaerboelling I."/>
            <person name="Vesth T.C."/>
            <person name="Frisvad J.C."/>
            <person name="Nybo J.L."/>
            <person name="Theobald S."/>
            <person name="Kuo A."/>
            <person name="Bowyer P."/>
            <person name="Matsuda Y."/>
            <person name="Mondo S."/>
            <person name="Lyhne E.K."/>
            <person name="Kogle M.E."/>
            <person name="Clum A."/>
            <person name="Lipzen A."/>
            <person name="Salamov A."/>
            <person name="Ngan C.Y."/>
            <person name="Daum C."/>
            <person name="Chiniquy J."/>
            <person name="Barry K."/>
            <person name="LaButti K."/>
            <person name="Haridas S."/>
            <person name="Simmons B.A."/>
            <person name="Magnuson J.K."/>
            <person name="Mortensen U.H."/>
            <person name="Larsen T.O."/>
            <person name="Grigoriev I.V."/>
            <person name="Baker S.E."/>
            <person name="Andersen M.R."/>
        </authorList>
    </citation>
    <scope>NUCLEOTIDE SEQUENCE [LARGE SCALE GENOMIC DNA]</scope>
    <source>
        <strain evidence="11">IBT 16806</strain>
    </source>
</reference>
<keyword evidence="9" id="KW-0472">Membrane</keyword>
<dbReference type="STRING" id="1392255.A0A2I1C125"/>
<dbReference type="InterPro" id="IPR001128">
    <property type="entry name" value="Cyt_P450"/>
</dbReference>
<feature type="transmembrane region" description="Helical" evidence="9">
    <location>
        <begin position="6"/>
        <end position="27"/>
    </location>
</feature>
<comment type="similarity">
    <text evidence="2">Belongs to the cytochrome P450 family.</text>
</comment>
<dbReference type="GO" id="GO:0020037">
    <property type="term" value="F:heme binding"/>
    <property type="evidence" value="ECO:0007669"/>
    <property type="project" value="InterPro"/>
</dbReference>
<dbReference type="GO" id="GO:0004497">
    <property type="term" value="F:monooxygenase activity"/>
    <property type="evidence" value="ECO:0007669"/>
    <property type="project" value="UniProtKB-KW"/>
</dbReference>